<dbReference type="AlphaFoldDB" id="A0A4Z1P362"/>
<evidence type="ECO:0000313" key="6">
    <source>
        <dbReference type="EMBL" id="TID23133.1"/>
    </source>
</evidence>
<proteinExistence type="inferred from homology"/>
<accession>A0A4Z1P362</accession>
<evidence type="ECO:0000313" key="7">
    <source>
        <dbReference type="Proteomes" id="UP000298493"/>
    </source>
</evidence>
<feature type="active site" description="Proton acceptor" evidence="4">
    <location>
        <position position="377"/>
    </location>
</feature>
<reference evidence="6 7" key="1">
    <citation type="submission" date="2019-04" db="EMBL/GenBank/DDBJ databases">
        <title>High contiguity whole genome sequence and gene annotation resource for two Venturia nashicola isolates.</title>
        <authorList>
            <person name="Prokchorchik M."/>
            <person name="Won K."/>
            <person name="Lee Y."/>
            <person name="Choi E.D."/>
            <person name="Segonzac C."/>
            <person name="Sohn K.H."/>
        </authorList>
    </citation>
    <scope>NUCLEOTIDE SEQUENCE [LARGE SCALE GENOMIC DNA]</scope>
    <source>
        <strain evidence="6 7">PRI2</strain>
    </source>
</reference>
<evidence type="ECO:0000256" key="2">
    <source>
        <dbReference type="ARBA" id="ARBA00022797"/>
    </source>
</evidence>
<evidence type="ECO:0000256" key="4">
    <source>
        <dbReference type="PIRSR" id="PIRSR001112-1"/>
    </source>
</evidence>
<keyword evidence="2" id="KW-0058">Aromatic hydrocarbons catabolism</keyword>
<dbReference type="PANTHER" id="PTHR21661">
    <property type="entry name" value="EPOXIDE HYDROLASE 1-RELATED"/>
    <property type="match status" value="1"/>
</dbReference>
<dbReference type="InterPro" id="IPR000639">
    <property type="entry name" value="Epox_hydrolase-like"/>
</dbReference>
<dbReference type="PIRSF" id="PIRSF001112">
    <property type="entry name" value="Epoxide_hydrolase"/>
    <property type="match status" value="1"/>
</dbReference>
<dbReference type="EMBL" id="SNSC02000007">
    <property type="protein sequence ID" value="TID23133.1"/>
    <property type="molecule type" value="Genomic_DNA"/>
</dbReference>
<dbReference type="InterPro" id="IPR016292">
    <property type="entry name" value="Epoxide_hydrolase"/>
</dbReference>
<feature type="active site" description="Proton donor" evidence="4">
    <location>
        <position position="316"/>
    </location>
</feature>
<sequence>MMASAKPFQINVSDDELALLHKKLELARLPDQPGGYDIQQGIPVPRMKELVEYWISTYLPKWRQTEKQLNSLPMFTQNINMGGFGDLNVHFIHQRSEAKNAIPLLFVHGWPGSFLEVIKLLPLLTEEGDHQSFHVVAPSLPNYGFSQGVSRRGFSLKHYGDVCNELMLSLGYKKYVSQGGDWGSMITRMMGRYHAHSLRAIHVNLAAIVPSSLLTAPLVLLKSILSFPFWTAAEKQGLKNGQEYSTAGNAYYNMHQTRPQTVAYCLSDSPVALLGWIYEKLEHWTDAYPWTNDEILTWISIYWFSTAGPGASVRTYFEATDSSTDYGGGATDTEFWKFTNVPLGVTQFPKDIVGIPRAFLQMLGNVVFQNWAKDGGHFAAWERPEIIADALRDMFKGGGGPFGITGESEGKKEL</sequence>
<evidence type="ECO:0000256" key="1">
    <source>
        <dbReference type="ARBA" id="ARBA00010088"/>
    </source>
</evidence>
<keyword evidence="7" id="KW-1185">Reference proteome</keyword>
<dbReference type="GO" id="GO:0004301">
    <property type="term" value="F:epoxide hydrolase activity"/>
    <property type="evidence" value="ECO:0007669"/>
    <property type="project" value="TreeGrafter"/>
</dbReference>
<comment type="caution">
    <text evidence="6">The sequence shown here is derived from an EMBL/GenBank/DDBJ whole genome shotgun (WGS) entry which is preliminary data.</text>
</comment>
<evidence type="ECO:0000256" key="3">
    <source>
        <dbReference type="ARBA" id="ARBA00022801"/>
    </source>
</evidence>
<organism evidence="6 7">
    <name type="scientific">Venturia nashicola</name>
    <dbReference type="NCBI Taxonomy" id="86259"/>
    <lineage>
        <taxon>Eukaryota</taxon>
        <taxon>Fungi</taxon>
        <taxon>Dikarya</taxon>
        <taxon>Ascomycota</taxon>
        <taxon>Pezizomycotina</taxon>
        <taxon>Dothideomycetes</taxon>
        <taxon>Pleosporomycetidae</taxon>
        <taxon>Venturiales</taxon>
        <taxon>Venturiaceae</taxon>
        <taxon>Venturia</taxon>
    </lineage>
</organism>
<dbReference type="GO" id="GO:0097176">
    <property type="term" value="P:epoxide metabolic process"/>
    <property type="evidence" value="ECO:0007669"/>
    <property type="project" value="TreeGrafter"/>
</dbReference>
<comment type="similarity">
    <text evidence="1">Belongs to the peptidase S33 family.</text>
</comment>
<evidence type="ECO:0000259" key="5">
    <source>
        <dbReference type="Pfam" id="PF06441"/>
    </source>
</evidence>
<feature type="active site" description="Nucleophile" evidence="4">
    <location>
        <position position="181"/>
    </location>
</feature>
<dbReference type="Proteomes" id="UP000298493">
    <property type="component" value="Unassembled WGS sequence"/>
</dbReference>
<dbReference type="PANTHER" id="PTHR21661:SF35">
    <property type="entry name" value="EPOXIDE HYDROLASE"/>
    <property type="match status" value="1"/>
</dbReference>
<name>A0A4Z1P362_9PEZI</name>
<dbReference type="Pfam" id="PF06441">
    <property type="entry name" value="EHN"/>
    <property type="match status" value="1"/>
</dbReference>
<dbReference type="STRING" id="86259.A0A4Z1P362"/>
<keyword evidence="3 6" id="KW-0378">Hydrolase</keyword>
<dbReference type="PRINTS" id="PR00412">
    <property type="entry name" value="EPOXHYDRLASE"/>
</dbReference>
<dbReference type="InterPro" id="IPR029058">
    <property type="entry name" value="AB_hydrolase_fold"/>
</dbReference>
<dbReference type="Gene3D" id="3.40.50.1820">
    <property type="entry name" value="alpha/beta hydrolase"/>
    <property type="match status" value="1"/>
</dbReference>
<protein>
    <submittedName>
        <fullName evidence="6">Epoxide hydrolase</fullName>
    </submittedName>
</protein>
<feature type="domain" description="Epoxide hydrolase N-terminal" evidence="5">
    <location>
        <begin position="6"/>
        <end position="117"/>
    </location>
</feature>
<dbReference type="SUPFAM" id="SSF53474">
    <property type="entry name" value="alpha/beta-Hydrolases"/>
    <property type="match status" value="1"/>
</dbReference>
<gene>
    <name evidence="6" type="ORF">E6O75_ATG02307</name>
</gene>
<dbReference type="InterPro" id="IPR010497">
    <property type="entry name" value="Epoxide_hydro_N"/>
</dbReference>